<dbReference type="PANTHER" id="PTHR43464">
    <property type="entry name" value="METHYLTRANSFERASE"/>
    <property type="match status" value="1"/>
</dbReference>
<accession>A0ABP4DUC0</accession>
<gene>
    <name evidence="2" type="ORF">GCM10009663_09050</name>
</gene>
<sequence>MSSLSSFEYPGEFYEVIRKDFRDLAAETEFLASYLPPGGSVLDIGSATGANLRALAALGHPGTGLDQSAAFTGYAASKAPEPGSAAVEYVHTRAEEYRTDRRFDLVYSLFSTLNQLDRGELRQLLESVRGWLAPGGHVVVDIGHLLNFVDGYQPNIIAHHQGDGLLVTRLARQSVHAHRAVWRNEETIIARDGDGTVSMYANFFDQTVFTAPEVRDLLVDAGFEVVAEYGGFRKEPGPRIGRGPLLFVARATATGEEAAA</sequence>
<feature type="domain" description="Methyltransferase" evidence="1">
    <location>
        <begin position="41"/>
        <end position="136"/>
    </location>
</feature>
<protein>
    <recommendedName>
        <fullName evidence="1">Methyltransferase domain-containing protein</fullName>
    </recommendedName>
</protein>
<evidence type="ECO:0000313" key="2">
    <source>
        <dbReference type="EMBL" id="GAA1071816.1"/>
    </source>
</evidence>
<evidence type="ECO:0000313" key="3">
    <source>
        <dbReference type="Proteomes" id="UP001499987"/>
    </source>
</evidence>
<comment type="caution">
    <text evidence="2">The sequence shown here is derived from an EMBL/GenBank/DDBJ whole genome shotgun (WGS) entry which is preliminary data.</text>
</comment>
<keyword evidence="3" id="KW-1185">Reference proteome</keyword>
<proteinExistence type="predicted"/>
<dbReference type="InterPro" id="IPR029063">
    <property type="entry name" value="SAM-dependent_MTases_sf"/>
</dbReference>
<dbReference type="EMBL" id="BAAALD010000005">
    <property type="protein sequence ID" value="GAA1071816.1"/>
    <property type="molecule type" value="Genomic_DNA"/>
</dbReference>
<evidence type="ECO:0000259" key="1">
    <source>
        <dbReference type="Pfam" id="PF13649"/>
    </source>
</evidence>
<dbReference type="RefSeq" id="WP_344622151.1">
    <property type="nucleotide sequence ID" value="NZ_BAAALD010000005.1"/>
</dbReference>
<dbReference type="CDD" id="cd02440">
    <property type="entry name" value="AdoMet_MTases"/>
    <property type="match status" value="1"/>
</dbReference>
<dbReference type="Gene3D" id="3.40.50.150">
    <property type="entry name" value="Vaccinia Virus protein VP39"/>
    <property type="match status" value="1"/>
</dbReference>
<organism evidence="2 3">
    <name type="scientific">Kitasatospora arboriphila</name>
    <dbReference type="NCBI Taxonomy" id="258052"/>
    <lineage>
        <taxon>Bacteria</taxon>
        <taxon>Bacillati</taxon>
        <taxon>Actinomycetota</taxon>
        <taxon>Actinomycetes</taxon>
        <taxon>Kitasatosporales</taxon>
        <taxon>Streptomycetaceae</taxon>
        <taxon>Kitasatospora</taxon>
    </lineage>
</organism>
<dbReference type="SUPFAM" id="SSF53335">
    <property type="entry name" value="S-adenosyl-L-methionine-dependent methyltransferases"/>
    <property type="match status" value="1"/>
</dbReference>
<dbReference type="Proteomes" id="UP001499987">
    <property type="component" value="Unassembled WGS sequence"/>
</dbReference>
<dbReference type="InterPro" id="IPR041698">
    <property type="entry name" value="Methyltransf_25"/>
</dbReference>
<dbReference type="Pfam" id="PF13649">
    <property type="entry name" value="Methyltransf_25"/>
    <property type="match status" value="1"/>
</dbReference>
<dbReference type="Gene3D" id="2.20.25.110">
    <property type="entry name" value="S-adenosyl-L-methionine-dependent methyltransferases"/>
    <property type="match status" value="1"/>
</dbReference>
<reference evidence="3" key="1">
    <citation type="journal article" date="2019" name="Int. J. Syst. Evol. Microbiol.">
        <title>The Global Catalogue of Microorganisms (GCM) 10K type strain sequencing project: providing services to taxonomists for standard genome sequencing and annotation.</title>
        <authorList>
            <consortium name="The Broad Institute Genomics Platform"/>
            <consortium name="The Broad Institute Genome Sequencing Center for Infectious Disease"/>
            <person name="Wu L."/>
            <person name="Ma J."/>
        </authorList>
    </citation>
    <scope>NUCLEOTIDE SEQUENCE [LARGE SCALE GENOMIC DNA]</scope>
    <source>
        <strain evidence="3">JCM 13002</strain>
    </source>
</reference>
<name>A0ABP4DUC0_9ACTN</name>